<evidence type="ECO:0000313" key="3">
    <source>
        <dbReference type="Proteomes" id="UP000008493"/>
    </source>
</evidence>
<dbReference type="HOGENOM" id="CLU_037886_0_0_1"/>
<dbReference type="OMA" id="DVCMDIH"/>
<protein>
    <recommendedName>
        <fullName evidence="4">Sld7 C-terminal domain-containing protein</fullName>
    </recommendedName>
</protein>
<dbReference type="RefSeq" id="XP_007328682.1">
    <property type="nucleotide sequence ID" value="XM_007328620.1"/>
</dbReference>
<evidence type="ECO:0000313" key="2">
    <source>
        <dbReference type="EMBL" id="EKM81219.1"/>
    </source>
</evidence>
<evidence type="ECO:0000256" key="1">
    <source>
        <dbReference type="SAM" id="MobiDB-lite"/>
    </source>
</evidence>
<dbReference type="GeneID" id="18822218"/>
<dbReference type="EMBL" id="JH971388">
    <property type="protein sequence ID" value="EKM81219.1"/>
    <property type="molecule type" value="Genomic_DNA"/>
</dbReference>
<proteinExistence type="predicted"/>
<accession>K5W350</accession>
<dbReference type="KEGG" id="abp:AGABI1DRAFT105997"/>
<reference evidence="3" key="1">
    <citation type="journal article" date="2012" name="Proc. Natl. Acad. Sci. U.S.A.">
        <title>Genome sequence of the button mushroom Agaricus bisporus reveals mechanisms governing adaptation to a humic-rich ecological niche.</title>
        <authorList>
            <person name="Morin E."/>
            <person name="Kohler A."/>
            <person name="Baker A.R."/>
            <person name="Foulongne-Oriol M."/>
            <person name="Lombard V."/>
            <person name="Nagy L.G."/>
            <person name="Ohm R.A."/>
            <person name="Patyshakuliyeva A."/>
            <person name="Brun A."/>
            <person name="Aerts A.L."/>
            <person name="Bailey A.M."/>
            <person name="Billette C."/>
            <person name="Coutinho P.M."/>
            <person name="Deakin G."/>
            <person name="Doddapaneni H."/>
            <person name="Floudas D."/>
            <person name="Grimwood J."/>
            <person name="Hilden K."/>
            <person name="Kuees U."/>
            <person name="LaButti K.M."/>
            <person name="Lapidus A."/>
            <person name="Lindquist E.A."/>
            <person name="Lucas S.M."/>
            <person name="Murat C."/>
            <person name="Riley R.W."/>
            <person name="Salamov A.A."/>
            <person name="Schmutz J."/>
            <person name="Subramanian V."/>
            <person name="Woesten H.A.B."/>
            <person name="Xu J."/>
            <person name="Eastwood D.C."/>
            <person name="Foster G.D."/>
            <person name="Sonnenberg A.S."/>
            <person name="Cullen D."/>
            <person name="de Vries R.P."/>
            <person name="Lundell T."/>
            <person name="Hibbett D.S."/>
            <person name="Henrissat B."/>
            <person name="Burton K.S."/>
            <person name="Kerrigan R.W."/>
            <person name="Challen M.P."/>
            <person name="Grigoriev I.V."/>
            <person name="Martin F."/>
        </authorList>
    </citation>
    <scope>NUCLEOTIDE SEQUENCE [LARGE SCALE GENOMIC DNA]</scope>
    <source>
        <strain evidence="3">JB137-S8 / ATCC MYA-4627 / FGSC 10392</strain>
    </source>
</reference>
<feature type="compositionally biased region" description="Low complexity" evidence="1">
    <location>
        <begin position="10"/>
        <end position="34"/>
    </location>
</feature>
<keyword evidence="3" id="KW-1185">Reference proteome</keyword>
<name>K5W350_AGABU</name>
<dbReference type="eggNOG" id="ENOG502SCTC">
    <property type="taxonomic scope" value="Eukaryota"/>
</dbReference>
<dbReference type="InParanoid" id="K5W350"/>
<evidence type="ECO:0008006" key="4">
    <source>
        <dbReference type="Google" id="ProtNLM"/>
    </source>
</evidence>
<feature type="region of interest" description="Disordered" evidence="1">
    <location>
        <begin position="1"/>
        <end position="34"/>
    </location>
</feature>
<dbReference type="Proteomes" id="UP000008493">
    <property type="component" value="Unassembled WGS sequence"/>
</dbReference>
<dbReference type="OrthoDB" id="5599874at2759"/>
<gene>
    <name evidence="2" type="ORF">AGABI1DRAFT_105997</name>
</gene>
<sequence length="404" mass="44054">MLTGSTPQKTASTTVTTPGTRSSLTTSTTPGSSSSHLYRLLYRGALSLPDSYLPLDGLTFSAHLESPKKHQLLDNPLALALESMRGRQSLQFLGTVNLSDVWFDESGNVELDIHPRATLSKIYFENIFCLSPYPAASTSQQTTECDHGMRSELGVKIALGDTDGPDTTHIIVFGQVTAPKTVRLRVARLTPRPPPRQPISRMPRPDDPTPRKPPVTFGRTKSVGAGNLSRDLKRTASSSNGVSAPGGPITKKQKLTGPAREPSRSGSIASLEDQIFKVPPLPGKAKGKGKEDVFGSVLKKNASFSEGDSEHLGEIERANKNLIKTTALEQLSKIKDSALRRNVGKTHPEFKDIWGWIYRGVGFALRAHMKVTPLHKNHVLPLIQTHARMYVGDPLDDTNFNITK</sequence>
<feature type="region of interest" description="Disordered" evidence="1">
    <location>
        <begin position="188"/>
        <end position="290"/>
    </location>
</feature>
<organism evidence="2 3">
    <name type="scientific">Agaricus bisporus var. burnettii (strain JB137-S8 / ATCC MYA-4627 / FGSC 10392)</name>
    <name type="common">White button mushroom</name>
    <dbReference type="NCBI Taxonomy" id="597362"/>
    <lineage>
        <taxon>Eukaryota</taxon>
        <taxon>Fungi</taxon>
        <taxon>Dikarya</taxon>
        <taxon>Basidiomycota</taxon>
        <taxon>Agaricomycotina</taxon>
        <taxon>Agaricomycetes</taxon>
        <taxon>Agaricomycetidae</taxon>
        <taxon>Agaricales</taxon>
        <taxon>Agaricineae</taxon>
        <taxon>Agaricaceae</taxon>
        <taxon>Agaricus</taxon>
    </lineage>
</organism>
<dbReference type="AlphaFoldDB" id="K5W350"/>